<dbReference type="SUPFAM" id="SSF52266">
    <property type="entry name" value="SGNH hydrolase"/>
    <property type="match status" value="1"/>
</dbReference>
<dbReference type="EMBL" id="DSUH01000021">
    <property type="protein sequence ID" value="HGU31393.1"/>
    <property type="molecule type" value="Genomic_DNA"/>
</dbReference>
<comment type="caution">
    <text evidence="1">The sequence shown here is derived from an EMBL/GenBank/DDBJ whole genome shotgun (WGS) entry which is preliminary data.</text>
</comment>
<dbReference type="InterPro" id="IPR036514">
    <property type="entry name" value="SGNH_hydro_sf"/>
</dbReference>
<proteinExistence type="predicted"/>
<gene>
    <name evidence="1" type="ORF">ENS29_00885</name>
</gene>
<accession>A0A7C4RNL8</accession>
<reference evidence="1" key="1">
    <citation type="journal article" date="2020" name="mSystems">
        <title>Genome- and Community-Level Interaction Insights into Carbon Utilization and Element Cycling Functions of Hydrothermarchaeota in Hydrothermal Sediment.</title>
        <authorList>
            <person name="Zhou Z."/>
            <person name="Liu Y."/>
            <person name="Xu W."/>
            <person name="Pan J."/>
            <person name="Luo Z.H."/>
            <person name="Li M."/>
        </authorList>
    </citation>
    <scope>NUCLEOTIDE SEQUENCE [LARGE SCALE GENOMIC DNA]</scope>
    <source>
        <strain evidence="1">SpSt-477</strain>
    </source>
</reference>
<protein>
    <recommendedName>
        <fullName evidence="2">SGNH/GDSL hydrolase family protein</fullName>
    </recommendedName>
</protein>
<evidence type="ECO:0008006" key="2">
    <source>
        <dbReference type="Google" id="ProtNLM"/>
    </source>
</evidence>
<organism evidence="1">
    <name type="scientific">Desulfatirhabdium butyrativorans</name>
    <dbReference type="NCBI Taxonomy" id="340467"/>
    <lineage>
        <taxon>Bacteria</taxon>
        <taxon>Pseudomonadati</taxon>
        <taxon>Thermodesulfobacteriota</taxon>
        <taxon>Desulfobacteria</taxon>
        <taxon>Desulfobacterales</taxon>
        <taxon>Desulfatirhabdiaceae</taxon>
        <taxon>Desulfatirhabdium</taxon>
    </lineage>
</organism>
<sequence length="364" mass="42964">MTIFLFVVFALIGLILLAEGISRLAFLVYFHIPFHDRRIAEYPYRLYLEKTDPPVHVVFKKGFRSPKVNINRFGLRGDEPAVDGTKRRILVVGESPFFGPKLRDESLIWSKQLQQKLAKSGHEDWEVINGGTPLYNSAQHWYFWENALSEVNPEILVVALGANDVAQMTVFGERWQPGVHWPFEFLLKLERKGTWWNSFLSRFCFYFWLRRLFEGAAPKGFPRGEGALPWVACKQHILNQYRNFYEFARQKGVRIAFSNSLPAYNLEVTAEDERRLSSIQRNYRESIERDGYYLFDLRDAVANQLCPELNIPYLDLKIDLDQFPHRYECWYDLGHWNERGMTFMADVLYKRIDQLGWWDHKTNS</sequence>
<dbReference type="GO" id="GO:0016788">
    <property type="term" value="F:hydrolase activity, acting on ester bonds"/>
    <property type="evidence" value="ECO:0007669"/>
    <property type="project" value="UniProtKB-ARBA"/>
</dbReference>
<dbReference type="AlphaFoldDB" id="A0A7C4RNL8"/>
<evidence type="ECO:0000313" key="1">
    <source>
        <dbReference type="EMBL" id="HGU31393.1"/>
    </source>
</evidence>
<dbReference type="Gene3D" id="3.40.50.1110">
    <property type="entry name" value="SGNH hydrolase"/>
    <property type="match status" value="1"/>
</dbReference>
<dbReference type="InterPro" id="IPR051532">
    <property type="entry name" value="Ester_Hydrolysis_Enzymes"/>
</dbReference>
<dbReference type="PANTHER" id="PTHR30383">
    <property type="entry name" value="THIOESTERASE 1/PROTEASE 1/LYSOPHOSPHOLIPASE L1"/>
    <property type="match status" value="1"/>
</dbReference>
<name>A0A7C4RNL8_9BACT</name>